<evidence type="ECO:0000313" key="2">
    <source>
        <dbReference type="Proteomes" id="UP000004756"/>
    </source>
</evidence>
<proteinExistence type="predicted"/>
<dbReference type="HOGENOM" id="CLU_3005922_0_0_9"/>
<dbReference type="EMBL" id="ACCJ01000265">
    <property type="protein sequence ID" value="EEG54459.1"/>
    <property type="molecule type" value="Genomic_DNA"/>
</dbReference>
<dbReference type="Proteomes" id="UP000004756">
    <property type="component" value="Unassembled WGS sequence"/>
</dbReference>
<sequence>MVQSQPDIYILSSLLLPYFLRDKIAEWTAYDIIETKKIRLERMLWIILFYIVKGSC</sequence>
<accession>C0D2H9</accession>
<reference evidence="1 2" key="2">
    <citation type="submission" date="2009-02" db="EMBL/GenBank/DDBJ databases">
        <title>Draft genome sequence of Clostridium asparagiforme (DSM 15981).</title>
        <authorList>
            <person name="Sudarsanam P."/>
            <person name="Ley R."/>
            <person name="Guruge J."/>
            <person name="Turnbaugh P.J."/>
            <person name="Mahowald M."/>
            <person name="Liep D."/>
            <person name="Gordon J."/>
        </authorList>
    </citation>
    <scope>NUCLEOTIDE SEQUENCE [LARGE SCALE GENOMIC DNA]</scope>
    <source>
        <strain evidence="1 2">DSM 15981</strain>
    </source>
</reference>
<keyword evidence="2" id="KW-1185">Reference proteome</keyword>
<gene>
    <name evidence="1" type="ORF">CLOSTASPAR_03468</name>
</gene>
<protein>
    <submittedName>
        <fullName evidence="1">Uncharacterized protein</fullName>
    </submittedName>
</protein>
<name>C0D2H9_9FIRM</name>
<organism evidence="1 2">
    <name type="scientific">[Clostridium] asparagiforme DSM 15981</name>
    <dbReference type="NCBI Taxonomy" id="518636"/>
    <lineage>
        <taxon>Bacteria</taxon>
        <taxon>Bacillati</taxon>
        <taxon>Bacillota</taxon>
        <taxon>Clostridia</taxon>
        <taxon>Lachnospirales</taxon>
        <taxon>Lachnospiraceae</taxon>
        <taxon>Enterocloster</taxon>
    </lineage>
</organism>
<comment type="caution">
    <text evidence="1">The sequence shown here is derived from an EMBL/GenBank/DDBJ whole genome shotgun (WGS) entry which is preliminary data.</text>
</comment>
<reference evidence="1 2" key="1">
    <citation type="submission" date="2009-01" db="EMBL/GenBank/DDBJ databases">
        <authorList>
            <person name="Fulton L."/>
            <person name="Clifton S."/>
            <person name="Fulton B."/>
            <person name="Xu J."/>
            <person name="Minx P."/>
            <person name="Pepin K.H."/>
            <person name="Johnson M."/>
            <person name="Bhonagiri V."/>
            <person name="Nash W.E."/>
            <person name="Mardis E.R."/>
            <person name="Wilson R.K."/>
        </authorList>
    </citation>
    <scope>NUCLEOTIDE SEQUENCE [LARGE SCALE GENOMIC DNA]</scope>
    <source>
        <strain evidence="1 2">DSM 15981</strain>
    </source>
</reference>
<evidence type="ECO:0000313" key="1">
    <source>
        <dbReference type="EMBL" id="EEG54459.1"/>
    </source>
</evidence>
<dbReference type="AlphaFoldDB" id="C0D2H9"/>